<protein>
    <submittedName>
        <fullName evidence="3">Xylose isomerase-like protein</fullName>
    </submittedName>
</protein>
<name>A0AA39MJ61_9AGAR</name>
<dbReference type="InterPro" id="IPR036237">
    <property type="entry name" value="Xyl_isomerase-like_sf"/>
</dbReference>
<comment type="caution">
    <text evidence="3">The sequence shown here is derived from an EMBL/GenBank/DDBJ whole genome shotgun (WGS) entry which is preliminary data.</text>
</comment>
<proteinExistence type="predicted"/>
<dbReference type="SUPFAM" id="SSF51658">
    <property type="entry name" value="Xylose isomerase-like"/>
    <property type="match status" value="1"/>
</dbReference>
<evidence type="ECO:0000313" key="4">
    <source>
        <dbReference type="Proteomes" id="UP001175226"/>
    </source>
</evidence>
<keyword evidence="4" id="KW-1185">Reference proteome</keyword>
<organism evidence="3 4">
    <name type="scientific">Armillaria borealis</name>
    <dbReference type="NCBI Taxonomy" id="47425"/>
    <lineage>
        <taxon>Eukaryota</taxon>
        <taxon>Fungi</taxon>
        <taxon>Dikarya</taxon>
        <taxon>Basidiomycota</taxon>
        <taxon>Agaricomycotina</taxon>
        <taxon>Agaricomycetes</taxon>
        <taxon>Agaricomycetidae</taxon>
        <taxon>Agaricales</taxon>
        <taxon>Marasmiineae</taxon>
        <taxon>Physalacriaceae</taxon>
        <taxon>Armillaria</taxon>
    </lineage>
</organism>
<dbReference type="GO" id="GO:0003677">
    <property type="term" value="F:DNA binding"/>
    <property type="evidence" value="ECO:0007669"/>
    <property type="project" value="InterPro"/>
</dbReference>
<dbReference type="InterPro" id="IPR001719">
    <property type="entry name" value="AP_endonuc_2"/>
</dbReference>
<dbReference type="AlphaFoldDB" id="A0AA39MJ61"/>
<dbReference type="CDD" id="cd00019">
    <property type="entry name" value="AP2Ec"/>
    <property type="match status" value="1"/>
</dbReference>
<evidence type="ECO:0000256" key="1">
    <source>
        <dbReference type="SAM" id="MobiDB-lite"/>
    </source>
</evidence>
<evidence type="ECO:0000259" key="2">
    <source>
        <dbReference type="Pfam" id="PF01261"/>
    </source>
</evidence>
<dbReference type="GO" id="GO:0016853">
    <property type="term" value="F:isomerase activity"/>
    <property type="evidence" value="ECO:0007669"/>
    <property type="project" value="UniProtKB-KW"/>
</dbReference>
<dbReference type="GO" id="GO:0003906">
    <property type="term" value="F:DNA-(apurinic or apyrimidinic site) endonuclease activity"/>
    <property type="evidence" value="ECO:0007669"/>
    <property type="project" value="TreeGrafter"/>
</dbReference>
<evidence type="ECO:0000313" key="3">
    <source>
        <dbReference type="EMBL" id="KAK0435365.1"/>
    </source>
</evidence>
<dbReference type="SMART" id="SM00518">
    <property type="entry name" value="AP2Ec"/>
    <property type="match status" value="1"/>
</dbReference>
<dbReference type="Proteomes" id="UP001175226">
    <property type="component" value="Unassembled WGS sequence"/>
</dbReference>
<dbReference type="PROSITE" id="PS51432">
    <property type="entry name" value="AP_NUCLEASE_F2_4"/>
    <property type="match status" value="1"/>
</dbReference>
<dbReference type="Pfam" id="PF01261">
    <property type="entry name" value="AP_endonuc_2"/>
    <property type="match status" value="1"/>
</dbReference>
<dbReference type="GO" id="GO:0008270">
    <property type="term" value="F:zinc ion binding"/>
    <property type="evidence" value="ECO:0007669"/>
    <property type="project" value="InterPro"/>
</dbReference>
<dbReference type="PANTHER" id="PTHR21445:SF0">
    <property type="entry name" value="APURINIC-APYRIMIDINIC ENDONUCLEASE"/>
    <property type="match status" value="1"/>
</dbReference>
<dbReference type="NCBIfam" id="TIGR00587">
    <property type="entry name" value="nfo"/>
    <property type="match status" value="1"/>
</dbReference>
<reference evidence="3" key="1">
    <citation type="submission" date="2023-06" db="EMBL/GenBank/DDBJ databases">
        <authorList>
            <consortium name="Lawrence Berkeley National Laboratory"/>
            <person name="Ahrendt S."/>
            <person name="Sahu N."/>
            <person name="Indic B."/>
            <person name="Wong-Bajracharya J."/>
            <person name="Merenyi Z."/>
            <person name="Ke H.-M."/>
            <person name="Monk M."/>
            <person name="Kocsube S."/>
            <person name="Drula E."/>
            <person name="Lipzen A."/>
            <person name="Balint B."/>
            <person name="Henrissat B."/>
            <person name="Andreopoulos B."/>
            <person name="Martin F.M."/>
            <person name="Harder C.B."/>
            <person name="Rigling D."/>
            <person name="Ford K.L."/>
            <person name="Foster G.D."/>
            <person name="Pangilinan J."/>
            <person name="Papanicolaou A."/>
            <person name="Barry K."/>
            <person name="LaButti K."/>
            <person name="Viragh M."/>
            <person name="Koriabine M."/>
            <person name="Yan M."/>
            <person name="Riley R."/>
            <person name="Champramary S."/>
            <person name="Plett K.L."/>
            <person name="Tsai I.J."/>
            <person name="Slot J."/>
            <person name="Sipos G."/>
            <person name="Plett J."/>
            <person name="Nagy L.G."/>
            <person name="Grigoriev I.V."/>
        </authorList>
    </citation>
    <scope>NUCLEOTIDE SEQUENCE</scope>
    <source>
        <strain evidence="3">FPL87.14</strain>
    </source>
</reference>
<feature type="compositionally biased region" description="Polar residues" evidence="1">
    <location>
        <begin position="460"/>
        <end position="471"/>
    </location>
</feature>
<feature type="region of interest" description="Disordered" evidence="1">
    <location>
        <begin position="456"/>
        <end position="485"/>
    </location>
</feature>
<dbReference type="Gene3D" id="3.20.20.150">
    <property type="entry name" value="Divalent-metal-dependent TIM barrel enzymes"/>
    <property type="match status" value="1"/>
</dbReference>
<dbReference type="EMBL" id="JAUEPT010000063">
    <property type="protein sequence ID" value="KAK0435365.1"/>
    <property type="molecule type" value="Genomic_DNA"/>
</dbReference>
<dbReference type="InterPro" id="IPR013022">
    <property type="entry name" value="Xyl_isomerase-like_TIM-brl"/>
</dbReference>
<dbReference type="GO" id="GO:0006284">
    <property type="term" value="P:base-excision repair"/>
    <property type="evidence" value="ECO:0007669"/>
    <property type="project" value="TreeGrafter"/>
</dbReference>
<feature type="domain" description="Xylose isomerase-like TIM barrel" evidence="2">
    <location>
        <begin position="165"/>
        <end position="429"/>
    </location>
</feature>
<dbReference type="GO" id="GO:0008081">
    <property type="term" value="F:phosphoric diester hydrolase activity"/>
    <property type="evidence" value="ECO:0007669"/>
    <property type="project" value="TreeGrafter"/>
</dbReference>
<gene>
    <name evidence="3" type="ORF">EV421DRAFT_1908653</name>
</gene>
<sequence length="485" mass="54132">MSVKLSEIQQQRMEIAAEMSSRQPGRVQFNALDNWPSPLDAVKPEYPSTRPQLGKFRDQYANCVNPAVDIGVYDADNMPKGSIADYSLMATTPTFCCMPWLLPSGPALSRSNLNAQPKRPGKQRPMPKITKCRGENRKDFYWDISPWHVGAHVSVAGGVENAVLNAASIGANAFAPFLKFPRQWASGGLNPSNIEKFKARIKEYYYEPRDILPHGSNLGNPDAWPKSYECFVDDLNPCEQLRLEVNNFQIIRGCNIDKGINRTHCGVPRLSHVATTSVATVLENIAGNGHIIGSDFSHLADIIAAVEDKTRVGICLDMCLQSATISELRKDGKKHVLCRSLCYLIAGIGKLVTKFDQRVYLSYLRGMHLKDLKTDFASKRDCHENIGMGYIGLAPFHHILTDRRVQGIPLILEPPEPETWATEIEVLNELSTCAKLDERKKALLCRIRKSLKELHLRTGPVQNRTGGPSRQQRTKPADEGILSYN</sequence>
<dbReference type="PANTHER" id="PTHR21445">
    <property type="entry name" value="ENDONUCLEASE IV ENDODEOXYRIBONUCLEASE IV"/>
    <property type="match status" value="1"/>
</dbReference>
<keyword evidence="3" id="KW-0413">Isomerase</keyword>
<feature type="region of interest" description="Disordered" evidence="1">
    <location>
        <begin position="109"/>
        <end position="130"/>
    </location>
</feature>
<accession>A0AA39MJ61</accession>